<dbReference type="GeneID" id="87956166"/>
<dbReference type="InterPro" id="IPR047122">
    <property type="entry name" value="Trans-enoyl_RdTase-like"/>
</dbReference>
<dbReference type="Proteomes" id="UP001329825">
    <property type="component" value="Chromosome 5"/>
</dbReference>
<gene>
    <name evidence="2" type="ORF">IL334_004035</name>
</gene>
<dbReference type="InterPro" id="IPR013154">
    <property type="entry name" value="ADH-like_N"/>
</dbReference>
<dbReference type="PANTHER" id="PTHR45348:SF7">
    <property type="entry name" value="ZINC BINDING OXIDOREDUCTASE, PUTATIVE-RELATED"/>
    <property type="match status" value="1"/>
</dbReference>
<dbReference type="SUPFAM" id="SSF51735">
    <property type="entry name" value="NAD(P)-binding Rossmann-fold domains"/>
    <property type="match status" value="1"/>
</dbReference>
<evidence type="ECO:0000313" key="3">
    <source>
        <dbReference type="Proteomes" id="UP001329825"/>
    </source>
</evidence>
<dbReference type="Gene3D" id="3.90.180.10">
    <property type="entry name" value="Medium-chain alcohol dehydrogenases, catalytic domain"/>
    <property type="match status" value="1"/>
</dbReference>
<dbReference type="InterPro" id="IPR011032">
    <property type="entry name" value="GroES-like_sf"/>
</dbReference>
<dbReference type="Gene3D" id="3.40.50.720">
    <property type="entry name" value="NAD(P)-binding Rossmann-like Domain"/>
    <property type="match status" value="1"/>
</dbReference>
<dbReference type="InterPro" id="IPR036291">
    <property type="entry name" value="NAD(P)-bd_dom_sf"/>
</dbReference>
<dbReference type="EMBL" id="CP141885">
    <property type="protein sequence ID" value="WRT67069.1"/>
    <property type="molecule type" value="Genomic_DNA"/>
</dbReference>
<dbReference type="SMART" id="SM00829">
    <property type="entry name" value="PKS_ER"/>
    <property type="match status" value="1"/>
</dbReference>
<reference evidence="2 3" key="1">
    <citation type="submission" date="2024-01" db="EMBL/GenBank/DDBJ databases">
        <title>Comparative genomics of Cryptococcus and Kwoniella reveals pathogenesis evolution and contrasting modes of karyotype evolution via chromosome fusion or intercentromeric recombination.</title>
        <authorList>
            <person name="Coelho M.A."/>
            <person name="David-Palma M."/>
            <person name="Shea T."/>
            <person name="Bowers K."/>
            <person name="McGinley-Smith S."/>
            <person name="Mohammad A.W."/>
            <person name="Gnirke A."/>
            <person name="Yurkov A.M."/>
            <person name="Nowrousian M."/>
            <person name="Sun S."/>
            <person name="Cuomo C.A."/>
            <person name="Heitman J."/>
        </authorList>
    </citation>
    <scope>NUCLEOTIDE SEQUENCE [LARGE SCALE GENOMIC DNA]</scope>
    <source>
        <strain evidence="2">CBS 11374</strain>
    </source>
</reference>
<sequence length="360" mass="39211">MSNEIPQTMKALVQQDKENWIAVQEIPVPKLDENEVLVKVEYIAQNPTDWKHAAFVSVPGVINGCDYAGTVVQLGENLKIALKVGDKVAGSTHGGIYKDKGAFAEYSRIESNMTFKIPDSLKEDEASTFGIGWGTACQALIQSQGHSWPPEKVSEGSWYIVYGASSSVGLFAIQLAKAIGYKVLAVCSPHSYDLVKSYGADETVDYHDKDAAVTKAKEITGGGVPYALDTISEGESWKITAALMGNKGKQLNMLLPGPGEEDQKKYGPGIKFTRTLLYTAFGREFNFSPRAEKPTMIPGSSDDRKFGEEWYAKTAEMIAKFNIKPNPISLRKGGLNDVSAGFQEMKEGKVSGTKIVYKVA</sequence>
<proteinExistence type="predicted"/>
<dbReference type="SUPFAM" id="SSF50129">
    <property type="entry name" value="GroES-like"/>
    <property type="match status" value="1"/>
</dbReference>
<dbReference type="PANTHER" id="PTHR45348">
    <property type="entry name" value="HYPOTHETICAL OXIDOREDUCTASE (EUROFUNG)"/>
    <property type="match status" value="1"/>
</dbReference>
<dbReference type="CDD" id="cd08249">
    <property type="entry name" value="enoyl_reductase_like"/>
    <property type="match status" value="1"/>
</dbReference>
<dbReference type="InterPro" id="IPR013149">
    <property type="entry name" value="ADH-like_C"/>
</dbReference>
<name>A0ABZ1D124_9TREE</name>
<keyword evidence="3" id="KW-1185">Reference proteome</keyword>
<dbReference type="Pfam" id="PF08240">
    <property type="entry name" value="ADH_N"/>
    <property type="match status" value="1"/>
</dbReference>
<dbReference type="InterPro" id="IPR020843">
    <property type="entry name" value="ER"/>
</dbReference>
<organism evidence="2 3">
    <name type="scientific">Kwoniella shivajii</name>
    <dbReference type="NCBI Taxonomy" id="564305"/>
    <lineage>
        <taxon>Eukaryota</taxon>
        <taxon>Fungi</taxon>
        <taxon>Dikarya</taxon>
        <taxon>Basidiomycota</taxon>
        <taxon>Agaricomycotina</taxon>
        <taxon>Tremellomycetes</taxon>
        <taxon>Tremellales</taxon>
        <taxon>Cryptococcaceae</taxon>
        <taxon>Kwoniella</taxon>
    </lineage>
</organism>
<accession>A0ABZ1D124</accession>
<dbReference type="Pfam" id="PF00107">
    <property type="entry name" value="ADH_zinc_N"/>
    <property type="match status" value="1"/>
</dbReference>
<feature type="domain" description="Enoyl reductase (ER)" evidence="1">
    <location>
        <begin position="14"/>
        <end position="356"/>
    </location>
</feature>
<evidence type="ECO:0000313" key="2">
    <source>
        <dbReference type="EMBL" id="WRT67069.1"/>
    </source>
</evidence>
<dbReference type="RefSeq" id="XP_062791809.1">
    <property type="nucleotide sequence ID" value="XM_062935758.1"/>
</dbReference>
<evidence type="ECO:0000259" key="1">
    <source>
        <dbReference type="SMART" id="SM00829"/>
    </source>
</evidence>
<protein>
    <recommendedName>
        <fullName evidence="1">Enoyl reductase (ER) domain-containing protein</fullName>
    </recommendedName>
</protein>